<feature type="chain" id="PRO_5042009185" description="WSC domain-containing protein" evidence="1">
    <location>
        <begin position="21"/>
        <end position="228"/>
    </location>
</feature>
<reference evidence="3" key="1">
    <citation type="submission" date="2023-03" db="EMBL/GenBank/DDBJ databases">
        <title>Massive genome expansion in bonnet fungi (Mycena s.s.) driven by repeated elements and novel gene families across ecological guilds.</title>
        <authorList>
            <consortium name="Lawrence Berkeley National Laboratory"/>
            <person name="Harder C.B."/>
            <person name="Miyauchi S."/>
            <person name="Viragh M."/>
            <person name="Kuo A."/>
            <person name="Thoen E."/>
            <person name="Andreopoulos B."/>
            <person name="Lu D."/>
            <person name="Skrede I."/>
            <person name="Drula E."/>
            <person name="Henrissat B."/>
            <person name="Morin E."/>
            <person name="Kohler A."/>
            <person name="Barry K."/>
            <person name="LaButti K."/>
            <person name="Morin E."/>
            <person name="Salamov A."/>
            <person name="Lipzen A."/>
            <person name="Mereny Z."/>
            <person name="Hegedus B."/>
            <person name="Baldrian P."/>
            <person name="Stursova M."/>
            <person name="Weitz H."/>
            <person name="Taylor A."/>
            <person name="Grigoriev I.V."/>
            <person name="Nagy L.G."/>
            <person name="Martin F."/>
            <person name="Kauserud H."/>
        </authorList>
    </citation>
    <scope>NUCLEOTIDE SEQUENCE</scope>
    <source>
        <strain evidence="3">CBHHK200</strain>
    </source>
</reference>
<evidence type="ECO:0000259" key="2">
    <source>
        <dbReference type="PROSITE" id="PS51212"/>
    </source>
</evidence>
<dbReference type="AlphaFoldDB" id="A0AAD6SK86"/>
<feature type="signal peptide" evidence="1">
    <location>
        <begin position="1"/>
        <end position="20"/>
    </location>
</feature>
<evidence type="ECO:0000313" key="3">
    <source>
        <dbReference type="EMBL" id="KAJ7029143.1"/>
    </source>
</evidence>
<feature type="domain" description="WSC" evidence="2">
    <location>
        <begin position="132"/>
        <end position="223"/>
    </location>
</feature>
<name>A0AAD6SK86_9AGAR</name>
<comment type="caution">
    <text evidence="3">The sequence shown here is derived from an EMBL/GenBank/DDBJ whole genome shotgun (WGS) entry which is preliminary data.</text>
</comment>
<evidence type="ECO:0000313" key="4">
    <source>
        <dbReference type="Proteomes" id="UP001218188"/>
    </source>
</evidence>
<proteinExistence type="predicted"/>
<gene>
    <name evidence="3" type="ORF">C8F04DRAFT_1288911</name>
</gene>
<organism evidence="3 4">
    <name type="scientific">Mycena alexandri</name>
    <dbReference type="NCBI Taxonomy" id="1745969"/>
    <lineage>
        <taxon>Eukaryota</taxon>
        <taxon>Fungi</taxon>
        <taxon>Dikarya</taxon>
        <taxon>Basidiomycota</taxon>
        <taxon>Agaricomycotina</taxon>
        <taxon>Agaricomycetes</taxon>
        <taxon>Agaricomycetidae</taxon>
        <taxon>Agaricales</taxon>
        <taxon>Marasmiineae</taxon>
        <taxon>Mycenaceae</taxon>
        <taxon>Mycena</taxon>
    </lineage>
</organism>
<accession>A0AAD6SK86</accession>
<dbReference type="Proteomes" id="UP001218188">
    <property type="component" value="Unassembled WGS sequence"/>
</dbReference>
<dbReference type="Pfam" id="PF01822">
    <property type="entry name" value="WSC"/>
    <property type="match status" value="1"/>
</dbReference>
<dbReference type="SMART" id="SM00321">
    <property type="entry name" value="WSC"/>
    <property type="match status" value="1"/>
</dbReference>
<dbReference type="PROSITE" id="PS51212">
    <property type="entry name" value="WSC"/>
    <property type="match status" value="1"/>
</dbReference>
<dbReference type="InterPro" id="IPR002889">
    <property type="entry name" value="WSC_carb-bd"/>
</dbReference>
<dbReference type="EMBL" id="JARJCM010000104">
    <property type="protein sequence ID" value="KAJ7029143.1"/>
    <property type="molecule type" value="Genomic_DNA"/>
</dbReference>
<sequence>MTPLYLNTLFSLLVARVVLSAAPLGKRQVYTTSPASACTDTATVTSTDWYTITETPTPTYTDTATVTDTETATVTCTETDSVTATETDSVTATETVSVTATETTSFTATETDSVTVTKTTTATVAPPSETATWVFRGCYHDSISPRTLPTLQKYTIGDNSVATCQAFCLKNAFAFAGVEDATQCFCAHAIRSGVTTGATCNSKCSGGVGTCGGVDAIDIYQATDIRTA</sequence>
<protein>
    <recommendedName>
        <fullName evidence="2">WSC domain-containing protein</fullName>
    </recommendedName>
</protein>
<keyword evidence="1" id="KW-0732">Signal</keyword>
<keyword evidence="4" id="KW-1185">Reference proteome</keyword>
<evidence type="ECO:0000256" key="1">
    <source>
        <dbReference type="SAM" id="SignalP"/>
    </source>
</evidence>